<organism evidence="2 3">
    <name type="scientific">Candidatus Sungiibacteriota bacterium</name>
    <dbReference type="NCBI Taxonomy" id="2750080"/>
    <lineage>
        <taxon>Bacteria</taxon>
        <taxon>Candidatus Sungiibacteriota</taxon>
    </lineage>
</organism>
<sequence>MDSESDYQKLRRLEEESREWYRTQRPKRFYESDCPGSMDENNRQITIRELRRKLNPPD</sequence>
<proteinExistence type="predicted"/>
<evidence type="ECO:0000313" key="2">
    <source>
        <dbReference type="EMBL" id="MBI2096830.1"/>
    </source>
</evidence>
<feature type="compositionally biased region" description="Basic and acidic residues" evidence="1">
    <location>
        <begin position="40"/>
        <end position="49"/>
    </location>
</feature>
<dbReference type="EMBL" id="JACOZA010000039">
    <property type="protein sequence ID" value="MBI2096830.1"/>
    <property type="molecule type" value="Genomic_DNA"/>
</dbReference>
<protein>
    <submittedName>
        <fullName evidence="2">Uncharacterized protein</fullName>
    </submittedName>
</protein>
<dbReference type="AlphaFoldDB" id="A0A931SD82"/>
<name>A0A931SD82_9BACT</name>
<reference evidence="2" key="1">
    <citation type="submission" date="2020-07" db="EMBL/GenBank/DDBJ databases">
        <title>Huge and variable diversity of episymbiotic CPR bacteria and DPANN archaea in groundwater ecosystems.</title>
        <authorList>
            <person name="He C.Y."/>
            <person name="Keren R."/>
            <person name="Whittaker M."/>
            <person name="Farag I.F."/>
            <person name="Doudna J."/>
            <person name="Cate J.H.D."/>
            <person name="Banfield J.F."/>
        </authorList>
    </citation>
    <scope>NUCLEOTIDE SEQUENCE</scope>
    <source>
        <strain evidence="2">NC_groundwater_193_Ag_S-0.1um_51_7</strain>
    </source>
</reference>
<feature type="region of interest" description="Disordered" evidence="1">
    <location>
        <begin position="31"/>
        <end position="58"/>
    </location>
</feature>
<evidence type="ECO:0000313" key="3">
    <source>
        <dbReference type="Proteomes" id="UP000724148"/>
    </source>
</evidence>
<comment type="caution">
    <text evidence="2">The sequence shown here is derived from an EMBL/GenBank/DDBJ whole genome shotgun (WGS) entry which is preliminary data.</text>
</comment>
<accession>A0A931SD82</accession>
<evidence type="ECO:0000256" key="1">
    <source>
        <dbReference type="SAM" id="MobiDB-lite"/>
    </source>
</evidence>
<gene>
    <name evidence="2" type="ORF">HYT40_01590</name>
</gene>
<dbReference type="Proteomes" id="UP000724148">
    <property type="component" value="Unassembled WGS sequence"/>
</dbReference>